<dbReference type="HOGENOM" id="CLU_1234564_0_0_12"/>
<organism evidence="1 2">
    <name type="scientific">Turneriella parva (strain ATCC BAA-1111 / DSM 21527 / NCTC 11395 / H)</name>
    <name type="common">Leptospira parva</name>
    <dbReference type="NCBI Taxonomy" id="869212"/>
    <lineage>
        <taxon>Bacteria</taxon>
        <taxon>Pseudomonadati</taxon>
        <taxon>Spirochaetota</taxon>
        <taxon>Spirochaetia</taxon>
        <taxon>Leptospirales</taxon>
        <taxon>Leptospiraceae</taxon>
        <taxon>Turneriella</taxon>
    </lineage>
</organism>
<dbReference type="Pfam" id="PF05565">
    <property type="entry name" value="Sipho_Gp157"/>
    <property type="match status" value="1"/>
</dbReference>
<evidence type="ECO:0000313" key="2">
    <source>
        <dbReference type="Proteomes" id="UP000006048"/>
    </source>
</evidence>
<dbReference type="EMBL" id="CP002959">
    <property type="protein sequence ID" value="AFM14187.1"/>
    <property type="molecule type" value="Genomic_DNA"/>
</dbReference>
<dbReference type="KEGG" id="tpx:Turpa_3552"/>
<sequence>MAAGAKAFAASDQESSKVTPANFGRFTLYEIESSVRSAVEMLELVIDDNGEVVDEELETRIFKRLNELNLAKELKATNVAVYIKSLWGQVLLLEQERSKLARREKSLTRKAEWLTRYLVSYLQVDPSKPGVLVSGLRANIGWRRSDNIEVSDARRLPLQYQRGVVVEVSEEEHAKYGDVLRSLTGFRTDPRKDILKKRIKAGIAKGKKYTHIARLIEKYTIQIT</sequence>
<dbReference type="Proteomes" id="UP000006048">
    <property type="component" value="Chromosome"/>
</dbReference>
<dbReference type="STRING" id="869212.Turpa_3552"/>
<protein>
    <submittedName>
        <fullName evidence="1">Uncharacterized protein</fullName>
    </submittedName>
</protein>
<dbReference type="RefSeq" id="WP_014804665.1">
    <property type="nucleotide sequence ID" value="NC_018020.1"/>
</dbReference>
<reference evidence="1 2" key="1">
    <citation type="submission" date="2012-06" db="EMBL/GenBank/DDBJ databases">
        <title>The complete chromosome of genome of Turneriella parva DSM 21527.</title>
        <authorList>
            <consortium name="US DOE Joint Genome Institute (JGI-PGF)"/>
            <person name="Lucas S."/>
            <person name="Han J."/>
            <person name="Lapidus A."/>
            <person name="Bruce D."/>
            <person name="Goodwin L."/>
            <person name="Pitluck S."/>
            <person name="Peters L."/>
            <person name="Kyrpides N."/>
            <person name="Mavromatis K."/>
            <person name="Ivanova N."/>
            <person name="Mikhailova N."/>
            <person name="Chertkov O."/>
            <person name="Detter J.C."/>
            <person name="Tapia R."/>
            <person name="Han C."/>
            <person name="Land M."/>
            <person name="Hauser L."/>
            <person name="Markowitz V."/>
            <person name="Cheng J.-F."/>
            <person name="Hugenholtz P."/>
            <person name="Woyke T."/>
            <person name="Wu D."/>
            <person name="Gronow S."/>
            <person name="Wellnitz S."/>
            <person name="Brambilla E."/>
            <person name="Klenk H.-P."/>
            <person name="Eisen J.A."/>
        </authorList>
    </citation>
    <scope>NUCLEOTIDE SEQUENCE [LARGE SCALE GENOMIC DNA]</scope>
    <source>
        <strain evidence="2">ATCC BAA-1111 / DSM 21527 / NCTC 11395 / H</strain>
    </source>
</reference>
<gene>
    <name evidence="1" type="ordered locus">Turpa_3552</name>
</gene>
<dbReference type="InterPro" id="IPR008840">
    <property type="entry name" value="Sipho_Gp157"/>
</dbReference>
<name>I4BA80_TURPD</name>
<proteinExistence type="predicted"/>
<keyword evidence="2" id="KW-1185">Reference proteome</keyword>
<dbReference type="AlphaFoldDB" id="I4BA80"/>
<evidence type="ECO:0000313" key="1">
    <source>
        <dbReference type="EMBL" id="AFM14187.1"/>
    </source>
</evidence>
<accession>I4BA80</accession>